<dbReference type="AlphaFoldDB" id="A0A517SHG6"/>
<evidence type="ECO:0000313" key="2">
    <source>
        <dbReference type="Proteomes" id="UP000315700"/>
    </source>
</evidence>
<dbReference type="EMBL" id="CP036271">
    <property type="protein sequence ID" value="QDT55578.1"/>
    <property type="molecule type" value="Genomic_DNA"/>
</dbReference>
<gene>
    <name evidence="1" type="ORF">Pan44_36230</name>
</gene>
<proteinExistence type="predicted"/>
<sequence>MHGYRHFRADGPPFHIAARRRGQLAGKTTFVGVLQTVPGD</sequence>
<dbReference type="Proteomes" id="UP000315700">
    <property type="component" value="Chromosome"/>
</dbReference>
<organism evidence="1 2">
    <name type="scientific">Caulifigura coniformis</name>
    <dbReference type="NCBI Taxonomy" id="2527983"/>
    <lineage>
        <taxon>Bacteria</taxon>
        <taxon>Pseudomonadati</taxon>
        <taxon>Planctomycetota</taxon>
        <taxon>Planctomycetia</taxon>
        <taxon>Planctomycetales</taxon>
        <taxon>Planctomycetaceae</taxon>
        <taxon>Caulifigura</taxon>
    </lineage>
</organism>
<dbReference type="KEGG" id="ccos:Pan44_36230"/>
<reference evidence="1 2" key="1">
    <citation type="submission" date="2019-02" db="EMBL/GenBank/DDBJ databases">
        <title>Deep-cultivation of Planctomycetes and their phenomic and genomic characterization uncovers novel biology.</title>
        <authorList>
            <person name="Wiegand S."/>
            <person name="Jogler M."/>
            <person name="Boedeker C."/>
            <person name="Pinto D."/>
            <person name="Vollmers J."/>
            <person name="Rivas-Marin E."/>
            <person name="Kohn T."/>
            <person name="Peeters S.H."/>
            <person name="Heuer A."/>
            <person name="Rast P."/>
            <person name="Oberbeckmann S."/>
            <person name="Bunk B."/>
            <person name="Jeske O."/>
            <person name="Meyerdierks A."/>
            <person name="Storesund J.E."/>
            <person name="Kallscheuer N."/>
            <person name="Luecker S."/>
            <person name="Lage O.M."/>
            <person name="Pohl T."/>
            <person name="Merkel B.J."/>
            <person name="Hornburger P."/>
            <person name="Mueller R.-W."/>
            <person name="Bruemmer F."/>
            <person name="Labrenz M."/>
            <person name="Spormann A.M."/>
            <person name="Op den Camp H."/>
            <person name="Overmann J."/>
            <person name="Amann R."/>
            <person name="Jetten M.S.M."/>
            <person name="Mascher T."/>
            <person name="Medema M.H."/>
            <person name="Devos D.P."/>
            <person name="Kaster A.-K."/>
            <person name="Ovreas L."/>
            <person name="Rohde M."/>
            <person name="Galperin M.Y."/>
            <person name="Jogler C."/>
        </authorList>
    </citation>
    <scope>NUCLEOTIDE SEQUENCE [LARGE SCALE GENOMIC DNA]</scope>
    <source>
        <strain evidence="1 2">Pan44</strain>
    </source>
</reference>
<dbReference type="InParanoid" id="A0A517SHG6"/>
<protein>
    <submittedName>
        <fullName evidence="1">Uncharacterized protein</fullName>
    </submittedName>
</protein>
<evidence type="ECO:0000313" key="1">
    <source>
        <dbReference type="EMBL" id="QDT55578.1"/>
    </source>
</evidence>
<keyword evidence="2" id="KW-1185">Reference proteome</keyword>
<name>A0A517SHG6_9PLAN</name>
<accession>A0A517SHG6</accession>